<dbReference type="InterPro" id="IPR049177">
    <property type="entry name" value="MgtC_SapB_SrpB_YhiD_N"/>
</dbReference>
<feature type="transmembrane region" description="Helical" evidence="1">
    <location>
        <begin position="230"/>
        <end position="253"/>
    </location>
</feature>
<evidence type="ECO:0000313" key="4">
    <source>
        <dbReference type="EMBL" id="RDY69480.1"/>
    </source>
</evidence>
<evidence type="ECO:0000256" key="1">
    <source>
        <dbReference type="SAM" id="Phobius"/>
    </source>
</evidence>
<dbReference type="InterPro" id="IPR025105">
    <property type="entry name" value="DUF4010"/>
</dbReference>
<keyword evidence="1" id="KW-0812">Transmembrane</keyword>
<proteinExistence type="predicted"/>
<feature type="transmembrane region" description="Helical" evidence="1">
    <location>
        <begin position="303"/>
        <end position="323"/>
    </location>
</feature>
<feature type="transmembrane region" description="Helical" evidence="1">
    <location>
        <begin position="199"/>
        <end position="218"/>
    </location>
</feature>
<feature type="transmembrane region" description="Helical" evidence="1">
    <location>
        <begin position="88"/>
        <end position="104"/>
    </location>
</feature>
<comment type="caution">
    <text evidence="4">The sequence shown here is derived from an EMBL/GenBank/DDBJ whole genome shotgun (WGS) entry which is preliminary data.</text>
</comment>
<sequence length="418" mass="41886">MDPDELRGLLTAIAIGLLIGVVRERHPLQSDAPHPGAPAAGLRTHAMVAIAAGVAAQIGLPALVATVLAVGALAVVSYLRTREHDPGLTGEVALLVTALLAALAQTQTTVAAALAVVAATLLFAKQPLHRFARDIVSEREVQDALLLAASALVVLPLLPDEPVDPWGVLVPSQLWKLVVLVMTVGMLGHIALRAVGARWGLPVAGFFAGFASSTAAVAGFGQHTRADASLAAGAASAALLANLASLLLVMGILATAAPALLRASAWPLAAAAGVLAIAAGFGLRRQADAPSLPNEPQARAFKLSHGLLLALVIAVVLVLSAWLRTVFGDMGALATAVLVAVAELHAAAASIAQLSSAGNLTMTHAQWGVAGLLASSAIAKTALAFASGNRRYGLIVGGGLIGMAVACAAVTGVVIASA</sequence>
<protein>
    <submittedName>
        <fullName evidence="4">MgtC/SapB family protein</fullName>
    </submittedName>
</protein>
<dbReference type="PANTHER" id="PTHR39084">
    <property type="entry name" value="MEMBRANE PROTEIN-RELATED"/>
    <property type="match status" value="1"/>
</dbReference>
<evidence type="ECO:0000259" key="2">
    <source>
        <dbReference type="Pfam" id="PF02308"/>
    </source>
</evidence>
<feature type="transmembrane region" description="Helical" evidence="1">
    <location>
        <begin position="392"/>
        <end position="416"/>
    </location>
</feature>
<name>A0A3D8VJB1_9GAMM</name>
<dbReference type="Pfam" id="PF02308">
    <property type="entry name" value="MgtC"/>
    <property type="match status" value="1"/>
</dbReference>
<feature type="transmembrane region" description="Helical" evidence="1">
    <location>
        <begin position="173"/>
        <end position="192"/>
    </location>
</feature>
<accession>A0A3D8VJB1</accession>
<keyword evidence="1" id="KW-1133">Transmembrane helix</keyword>
<reference evidence="4 5" key="1">
    <citation type="submission" date="2018-08" db="EMBL/GenBank/DDBJ databases">
        <title>Lysobacter soli KCTC 22011, whole genome shotgun sequence.</title>
        <authorList>
            <person name="Zhang X."/>
            <person name="Feng G."/>
            <person name="Zhu H."/>
        </authorList>
    </citation>
    <scope>NUCLEOTIDE SEQUENCE [LARGE SCALE GENOMIC DNA]</scope>
    <source>
        <strain evidence="4 5">KCTC 22011</strain>
    </source>
</reference>
<dbReference type="RefSeq" id="WP_115840699.1">
    <property type="nucleotide sequence ID" value="NZ_CP183976.1"/>
</dbReference>
<organism evidence="4 5">
    <name type="scientific">Lysobacter soli</name>
    <dbReference type="NCBI Taxonomy" id="453783"/>
    <lineage>
        <taxon>Bacteria</taxon>
        <taxon>Pseudomonadati</taxon>
        <taxon>Pseudomonadota</taxon>
        <taxon>Gammaproteobacteria</taxon>
        <taxon>Lysobacterales</taxon>
        <taxon>Lysobacteraceae</taxon>
        <taxon>Lysobacter</taxon>
    </lineage>
</organism>
<dbReference type="Proteomes" id="UP000256829">
    <property type="component" value="Unassembled WGS sequence"/>
</dbReference>
<dbReference type="Pfam" id="PF13194">
    <property type="entry name" value="DUF4010"/>
    <property type="match status" value="1"/>
</dbReference>
<feature type="transmembrane region" description="Helical" evidence="1">
    <location>
        <begin position="47"/>
        <end position="76"/>
    </location>
</feature>
<feature type="transmembrane region" description="Helical" evidence="1">
    <location>
        <begin position="265"/>
        <end position="283"/>
    </location>
</feature>
<feature type="transmembrane region" description="Helical" evidence="1">
    <location>
        <begin position="364"/>
        <end position="385"/>
    </location>
</feature>
<feature type="domain" description="MgtC/SapB/SrpB/YhiD N-terminal" evidence="2">
    <location>
        <begin position="9"/>
        <end position="130"/>
    </location>
</feature>
<gene>
    <name evidence="4" type="ORF">DX912_01605</name>
</gene>
<dbReference type="EMBL" id="QTJR01000001">
    <property type="protein sequence ID" value="RDY69480.1"/>
    <property type="molecule type" value="Genomic_DNA"/>
</dbReference>
<keyword evidence="1" id="KW-0472">Membrane</keyword>
<feature type="domain" description="DUF4010" evidence="3">
    <location>
        <begin position="179"/>
        <end position="388"/>
    </location>
</feature>
<dbReference type="AlphaFoldDB" id="A0A3D8VJB1"/>
<feature type="transmembrane region" description="Helical" evidence="1">
    <location>
        <begin position="330"/>
        <end position="352"/>
    </location>
</feature>
<evidence type="ECO:0000313" key="5">
    <source>
        <dbReference type="Proteomes" id="UP000256829"/>
    </source>
</evidence>
<dbReference type="PANTHER" id="PTHR39084:SF1">
    <property type="entry name" value="DUF4010 DOMAIN-CONTAINING PROTEIN"/>
    <property type="match status" value="1"/>
</dbReference>
<evidence type="ECO:0000259" key="3">
    <source>
        <dbReference type="Pfam" id="PF13194"/>
    </source>
</evidence>
<keyword evidence="5" id="KW-1185">Reference proteome</keyword>